<keyword evidence="2" id="KW-1185">Reference proteome</keyword>
<name>A0ACB8BRW4_9AGAM</name>
<organism evidence="1 2">
    <name type="scientific">Leucogyrophana mollusca</name>
    <dbReference type="NCBI Taxonomy" id="85980"/>
    <lineage>
        <taxon>Eukaryota</taxon>
        <taxon>Fungi</taxon>
        <taxon>Dikarya</taxon>
        <taxon>Basidiomycota</taxon>
        <taxon>Agaricomycotina</taxon>
        <taxon>Agaricomycetes</taxon>
        <taxon>Agaricomycetidae</taxon>
        <taxon>Boletales</taxon>
        <taxon>Boletales incertae sedis</taxon>
        <taxon>Leucogyrophana</taxon>
    </lineage>
</organism>
<protein>
    <submittedName>
        <fullName evidence="1">Acid protease</fullName>
    </submittedName>
</protein>
<reference evidence="1" key="1">
    <citation type="journal article" date="2021" name="New Phytol.">
        <title>Evolutionary innovations through gain and loss of genes in the ectomycorrhizal Boletales.</title>
        <authorList>
            <person name="Wu G."/>
            <person name="Miyauchi S."/>
            <person name="Morin E."/>
            <person name="Kuo A."/>
            <person name="Drula E."/>
            <person name="Varga T."/>
            <person name="Kohler A."/>
            <person name="Feng B."/>
            <person name="Cao Y."/>
            <person name="Lipzen A."/>
            <person name="Daum C."/>
            <person name="Hundley H."/>
            <person name="Pangilinan J."/>
            <person name="Johnson J."/>
            <person name="Barry K."/>
            <person name="LaButti K."/>
            <person name="Ng V."/>
            <person name="Ahrendt S."/>
            <person name="Min B."/>
            <person name="Choi I.G."/>
            <person name="Park H."/>
            <person name="Plett J.M."/>
            <person name="Magnuson J."/>
            <person name="Spatafora J.W."/>
            <person name="Nagy L.G."/>
            <person name="Henrissat B."/>
            <person name="Grigoriev I.V."/>
            <person name="Yang Z.L."/>
            <person name="Xu J."/>
            <person name="Martin F.M."/>
        </authorList>
    </citation>
    <scope>NUCLEOTIDE SEQUENCE</scope>
    <source>
        <strain evidence="1">KUC20120723A-06</strain>
    </source>
</reference>
<keyword evidence="1" id="KW-0378">Hydrolase</keyword>
<evidence type="ECO:0000313" key="1">
    <source>
        <dbReference type="EMBL" id="KAH7928167.1"/>
    </source>
</evidence>
<keyword evidence="1" id="KW-0645">Protease</keyword>
<comment type="caution">
    <text evidence="1">The sequence shown here is derived from an EMBL/GenBank/DDBJ whole genome shotgun (WGS) entry which is preliminary data.</text>
</comment>
<accession>A0ACB8BRW4</accession>
<proteinExistence type="predicted"/>
<dbReference type="Proteomes" id="UP000790709">
    <property type="component" value="Unassembled WGS sequence"/>
</dbReference>
<sequence length="404" mass="42219">MGCTSWILFATTLLALVAALPQSLGPAIALHKRSNLHKLDGTVDLSALRRHIASTEVKIQRGLSAYAKNTGAPSAHAKTLSRRSSGSDPLTDDSGVRWYGDITVGTPPTTYSVDFDTGSADLFLPGTDCGSSCDGHKLYNPASSSTSKDVNKTFTMMYGDGSSVLGEQYTDTVSIAGYAAKNQVLGVASQYSSAFSSSNFAPDGLMGLAFKLVSTYNSDSVFQTLVAQGAVPQSIFSFKLATSGSELRIGGMNNALYTGGFTWTDVTEEGYWQIDVDGISANGNETLKGLSAIVDTGTTLILGQTSSVQQFYDAVGGTDVGGGLYTLPCDSMPSVSVTLGGKSFTLSSDTFNFGTFDSSGETCVGGISASDSLGDLWVLGDVFLRNVYTVFDLGNSRVGYADLA</sequence>
<evidence type="ECO:0000313" key="2">
    <source>
        <dbReference type="Proteomes" id="UP000790709"/>
    </source>
</evidence>
<gene>
    <name evidence="1" type="ORF">BV22DRAFT_1110637</name>
</gene>
<dbReference type="EMBL" id="MU266356">
    <property type="protein sequence ID" value="KAH7928167.1"/>
    <property type="molecule type" value="Genomic_DNA"/>
</dbReference>